<evidence type="ECO:0000313" key="1">
    <source>
        <dbReference type="EMBL" id="KAI7729565.1"/>
    </source>
</evidence>
<dbReference type="Proteomes" id="UP001206925">
    <property type="component" value="Unassembled WGS sequence"/>
</dbReference>
<sequence>MIGTDSFTRGDSLAVEHRHLLPRILENNLLGLVLTTLLVTDFVCRTKHTRCSMPCQIEIPFYQN</sequence>
<protein>
    <submittedName>
        <fullName evidence="1">Uncharacterized protein</fullName>
    </submittedName>
</protein>
<name>A0AAD5G5G5_AMBAR</name>
<dbReference type="EMBL" id="JAMZMK010010973">
    <property type="protein sequence ID" value="KAI7729565.1"/>
    <property type="molecule type" value="Genomic_DNA"/>
</dbReference>
<feature type="non-terminal residue" evidence="1">
    <location>
        <position position="1"/>
    </location>
</feature>
<comment type="caution">
    <text evidence="1">The sequence shown here is derived from an EMBL/GenBank/DDBJ whole genome shotgun (WGS) entry which is preliminary data.</text>
</comment>
<dbReference type="AlphaFoldDB" id="A0AAD5G5G5"/>
<gene>
    <name evidence="1" type="ORF">M8C21_028013</name>
</gene>
<evidence type="ECO:0000313" key="2">
    <source>
        <dbReference type="Proteomes" id="UP001206925"/>
    </source>
</evidence>
<organism evidence="1 2">
    <name type="scientific">Ambrosia artemisiifolia</name>
    <name type="common">Common ragweed</name>
    <dbReference type="NCBI Taxonomy" id="4212"/>
    <lineage>
        <taxon>Eukaryota</taxon>
        <taxon>Viridiplantae</taxon>
        <taxon>Streptophyta</taxon>
        <taxon>Embryophyta</taxon>
        <taxon>Tracheophyta</taxon>
        <taxon>Spermatophyta</taxon>
        <taxon>Magnoliopsida</taxon>
        <taxon>eudicotyledons</taxon>
        <taxon>Gunneridae</taxon>
        <taxon>Pentapetalae</taxon>
        <taxon>asterids</taxon>
        <taxon>campanulids</taxon>
        <taxon>Asterales</taxon>
        <taxon>Asteraceae</taxon>
        <taxon>Asteroideae</taxon>
        <taxon>Heliantheae alliance</taxon>
        <taxon>Heliantheae</taxon>
        <taxon>Ambrosia</taxon>
    </lineage>
</organism>
<proteinExistence type="predicted"/>
<keyword evidence="2" id="KW-1185">Reference proteome</keyword>
<accession>A0AAD5G5G5</accession>
<reference evidence="1" key="1">
    <citation type="submission" date="2022-06" db="EMBL/GenBank/DDBJ databases">
        <title>Uncovering the hologenomic basis of an extraordinary plant invasion.</title>
        <authorList>
            <person name="Bieker V.C."/>
            <person name="Martin M.D."/>
            <person name="Gilbert T."/>
            <person name="Hodgins K."/>
            <person name="Battlay P."/>
            <person name="Petersen B."/>
            <person name="Wilson J."/>
        </authorList>
    </citation>
    <scope>NUCLEOTIDE SEQUENCE</scope>
    <source>
        <strain evidence="1">AA19_3_7</strain>
        <tissue evidence="1">Leaf</tissue>
    </source>
</reference>